<proteinExistence type="predicted"/>
<dbReference type="RefSeq" id="WP_063259634.1">
    <property type="nucleotide sequence ID" value="NZ_LJKE01000015.1"/>
</dbReference>
<protein>
    <submittedName>
        <fullName evidence="1">Uncharacterized protein</fullName>
    </submittedName>
</protein>
<dbReference type="Proteomes" id="UP000076482">
    <property type="component" value="Unassembled WGS sequence"/>
</dbReference>
<dbReference type="EMBL" id="LJKE01000015">
    <property type="protein sequence ID" value="KZD71941.1"/>
    <property type="molecule type" value="Genomic_DNA"/>
</dbReference>
<gene>
    <name evidence="1" type="ORF">B4088_0402</name>
</gene>
<dbReference type="PATRIC" id="fig|1396.535.peg.4152"/>
<name>A0A161R6U8_BACCE</name>
<evidence type="ECO:0000313" key="2">
    <source>
        <dbReference type="Proteomes" id="UP000076482"/>
    </source>
</evidence>
<organism evidence="1 2">
    <name type="scientific">Bacillus cereus</name>
    <dbReference type="NCBI Taxonomy" id="1396"/>
    <lineage>
        <taxon>Bacteria</taxon>
        <taxon>Bacillati</taxon>
        <taxon>Bacillota</taxon>
        <taxon>Bacilli</taxon>
        <taxon>Bacillales</taxon>
        <taxon>Bacillaceae</taxon>
        <taxon>Bacillus</taxon>
        <taxon>Bacillus cereus group</taxon>
    </lineage>
</organism>
<reference evidence="1 2" key="1">
    <citation type="submission" date="2015-09" db="EMBL/GenBank/DDBJ databases">
        <title>Bacillus cereus food isolates.</title>
        <authorList>
            <person name="Boekhorst J."/>
        </authorList>
    </citation>
    <scope>NUCLEOTIDE SEQUENCE [LARGE SCALE GENOMIC DNA]</scope>
    <source>
        <strain evidence="1 2">B4088</strain>
    </source>
</reference>
<dbReference type="AlphaFoldDB" id="A0A161R6U8"/>
<sequence length="186" mass="22106">MRLKWVEKYDGFYADVSSNSLKMVSIFEEDGIWKGLLSEPEGCRRLPLESSELGEMKRCVERLLAEKGEVKWIEERDWIEEIQKGEPFTQEQLEEWFGYITQTHLVTHPEVAHMSVFASPFKMDEIFAAEKWEENGHVWYHFSEIVLSFSDIREKMVLQILSQILQKEDEGQIKVWEKIVREVYKV</sequence>
<accession>A0A161R6U8</accession>
<evidence type="ECO:0000313" key="1">
    <source>
        <dbReference type="EMBL" id="KZD71941.1"/>
    </source>
</evidence>
<comment type="caution">
    <text evidence="1">The sequence shown here is derived from an EMBL/GenBank/DDBJ whole genome shotgun (WGS) entry which is preliminary data.</text>
</comment>